<organism evidence="2 3">
    <name type="scientific">Orchesella dallaii</name>
    <dbReference type="NCBI Taxonomy" id="48710"/>
    <lineage>
        <taxon>Eukaryota</taxon>
        <taxon>Metazoa</taxon>
        <taxon>Ecdysozoa</taxon>
        <taxon>Arthropoda</taxon>
        <taxon>Hexapoda</taxon>
        <taxon>Collembola</taxon>
        <taxon>Entomobryomorpha</taxon>
        <taxon>Entomobryoidea</taxon>
        <taxon>Orchesellidae</taxon>
        <taxon>Orchesellinae</taxon>
        <taxon>Orchesella</taxon>
    </lineage>
</organism>
<sequence>MKNLPKYVAHIFNFFYSIGSNTCQMVWISKLQNFQIVLPKSQTRNIVFQLFLATYLTHIAGVSILLYSYLPIYLEKGDYVRVTFHSFWAFGFLMCLMPHFFQGGQLHNIKELVNETVHFAHKVKTEYKGFYFTDLFKKCLRFRLFIAFAFGYQCIYATLICVIPLFIIFRKDVWHFGSIFYKIALYYFPSQEIPAIILGVIADSTHFIILWGPFLLQVYLNLLLNQSFSAVAEGLRNYNHNLNSGCSGKTTVFSFKRIFQTYSKLRVLSTVYNNVYGRWYIPQLSSVFGACFVVGAFMAIRLYQISNHVAMLFCGIGIICTSLASLGIMTLFGSMVHQNSVKLETNLKKRLIKGRYLRRLLRTYKIESVKSGSFYEIHRITTLTVVALVSNITSSLLISFQA</sequence>
<reference evidence="2 3" key="1">
    <citation type="submission" date="2024-08" db="EMBL/GenBank/DDBJ databases">
        <authorList>
            <person name="Cucini C."/>
            <person name="Frati F."/>
        </authorList>
    </citation>
    <scope>NUCLEOTIDE SEQUENCE [LARGE SCALE GENOMIC DNA]</scope>
</reference>
<keyword evidence="3" id="KW-1185">Reference proteome</keyword>
<comment type="caution">
    <text evidence="2">The sequence shown here is derived from an EMBL/GenBank/DDBJ whole genome shotgun (WGS) entry which is preliminary data.</text>
</comment>
<feature type="transmembrane region" description="Helical" evidence="1">
    <location>
        <begin position="312"/>
        <end position="336"/>
    </location>
</feature>
<feature type="transmembrane region" description="Helical" evidence="1">
    <location>
        <begin position="380"/>
        <end position="400"/>
    </location>
</feature>
<proteinExistence type="predicted"/>
<dbReference type="EMBL" id="CAXLJM020000040">
    <property type="protein sequence ID" value="CAL8109049.1"/>
    <property type="molecule type" value="Genomic_DNA"/>
</dbReference>
<keyword evidence="1" id="KW-1133">Transmembrane helix</keyword>
<gene>
    <name evidence="2" type="ORF">ODALV1_LOCUS13181</name>
</gene>
<feature type="transmembrane region" description="Helical" evidence="1">
    <location>
        <begin position="196"/>
        <end position="220"/>
    </location>
</feature>
<feature type="transmembrane region" description="Helical" evidence="1">
    <location>
        <begin position="46"/>
        <end position="70"/>
    </location>
</feature>
<feature type="transmembrane region" description="Helical" evidence="1">
    <location>
        <begin position="279"/>
        <end position="300"/>
    </location>
</feature>
<dbReference type="Proteomes" id="UP001642540">
    <property type="component" value="Unassembled WGS sequence"/>
</dbReference>
<evidence type="ECO:0000313" key="3">
    <source>
        <dbReference type="Proteomes" id="UP001642540"/>
    </source>
</evidence>
<evidence type="ECO:0000256" key="1">
    <source>
        <dbReference type="SAM" id="Phobius"/>
    </source>
</evidence>
<evidence type="ECO:0000313" key="2">
    <source>
        <dbReference type="EMBL" id="CAL8109049.1"/>
    </source>
</evidence>
<accession>A0ABP1QQ31</accession>
<keyword evidence="1" id="KW-0812">Transmembrane</keyword>
<name>A0ABP1QQ31_9HEXA</name>
<feature type="transmembrane region" description="Helical" evidence="1">
    <location>
        <begin position="82"/>
        <end position="101"/>
    </location>
</feature>
<evidence type="ECO:0008006" key="4">
    <source>
        <dbReference type="Google" id="ProtNLM"/>
    </source>
</evidence>
<feature type="transmembrane region" description="Helical" evidence="1">
    <location>
        <begin position="144"/>
        <end position="167"/>
    </location>
</feature>
<keyword evidence="1" id="KW-0472">Membrane</keyword>
<protein>
    <recommendedName>
        <fullName evidence="4">Gustatory receptor</fullName>
    </recommendedName>
</protein>